<evidence type="ECO:0000256" key="2">
    <source>
        <dbReference type="SAM" id="SignalP"/>
    </source>
</evidence>
<reference evidence="3 4" key="1">
    <citation type="journal article" date="2015" name="Antonie Van Leeuwenhoek">
        <title>Prauserella endophytica sp. nov., an endophytic actinobacterium isolated from Tamarix taklamakanensis.</title>
        <authorList>
            <person name="Liu J.M."/>
            <person name="Habden X."/>
            <person name="Guo L."/>
            <person name="Tuo L."/>
            <person name="Jiang Z.K."/>
            <person name="Liu S.W."/>
            <person name="Liu X.F."/>
            <person name="Chen L."/>
            <person name="Li R.F."/>
            <person name="Zhang Y.Q."/>
            <person name="Sun C.H."/>
        </authorList>
    </citation>
    <scope>NUCLEOTIDE SEQUENCE [LARGE SCALE GENOMIC DNA]</scope>
    <source>
        <strain evidence="3 4">CGMCC 4.7182</strain>
    </source>
</reference>
<evidence type="ECO:0000313" key="3">
    <source>
        <dbReference type="EMBL" id="TKG73041.1"/>
    </source>
</evidence>
<keyword evidence="1" id="KW-0472">Membrane</keyword>
<keyword evidence="1" id="KW-1133">Transmembrane helix</keyword>
<dbReference type="RefSeq" id="WP_137092717.1">
    <property type="nucleotide sequence ID" value="NZ_SWMS01000001.1"/>
</dbReference>
<feature type="transmembrane region" description="Helical" evidence="1">
    <location>
        <begin position="40"/>
        <end position="60"/>
    </location>
</feature>
<keyword evidence="4" id="KW-1185">Reference proteome</keyword>
<comment type="caution">
    <text evidence="3">The sequence shown here is derived from an EMBL/GenBank/DDBJ whole genome shotgun (WGS) entry which is preliminary data.</text>
</comment>
<sequence>MVRVFASLVAVVHCLLVCVQPVLAGMSLEGVANAIDWHGTNGSIILTIAMVQVLAAALWWKPGGGPLWVPLACLVLLAGETVQLGIGYAFLLTMHIPLGVAIVALSVVLCVVLVRRPRTWPS</sequence>
<dbReference type="EMBL" id="SWMS01000001">
    <property type="protein sequence ID" value="TKG73041.1"/>
    <property type="molecule type" value="Genomic_DNA"/>
</dbReference>
<gene>
    <name evidence="3" type="ORF">FCN18_00075</name>
</gene>
<protein>
    <submittedName>
        <fullName evidence="3">Uncharacterized protein</fullName>
    </submittedName>
</protein>
<dbReference type="Proteomes" id="UP000309992">
    <property type="component" value="Unassembled WGS sequence"/>
</dbReference>
<feature type="signal peptide" evidence="2">
    <location>
        <begin position="1"/>
        <end position="24"/>
    </location>
</feature>
<feature type="chain" id="PRO_5045306086" evidence="2">
    <location>
        <begin position="25"/>
        <end position="122"/>
    </location>
</feature>
<proteinExistence type="predicted"/>
<name>A0ABY2SBH0_9PSEU</name>
<keyword evidence="2" id="KW-0732">Signal</keyword>
<feature type="transmembrane region" description="Helical" evidence="1">
    <location>
        <begin position="96"/>
        <end position="114"/>
    </location>
</feature>
<evidence type="ECO:0000313" key="4">
    <source>
        <dbReference type="Proteomes" id="UP000309992"/>
    </source>
</evidence>
<feature type="transmembrane region" description="Helical" evidence="1">
    <location>
        <begin position="67"/>
        <end position="90"/>
    </location>
</feature>
<keyword evidence="1" id="KW-0812">Transmembrane</keyword>
<accession>A0ABY2SBH0</accession>
<evidence type="ECO:0000256" key="1">
    <source>
        <dbReference type="SAM" id="Phobius"/>
    </source>
</evidence>
<organism evidence="3 4">
    <name type="scientific">Prauserella endophytica</name>
    <dbReference type="NCBI Taxonomy" id="1592324"/>
    <lineage>
        <taxon>Bacteria</taxon>
        <taxon>Bacillati</taxon>
        <taxon>Actinomycetota</taxon>
        <taxon>Actinomycetes</taxon>
        <taxon>Pseudonocardiales</taxon>
        <taxon>Pseudonocardiaceae</taxon>
        <taxon>Prauserella</taxon>
        <taxon>Prauserella coralliicola group</taxon>
    </lineage>
</organism>